<feature type="non-terminal residue" evidence="1">
    <location>
        <position position="130"/>
    </location>
</feature>
<protein>
    <recommendedName>
        <fullName evidence="2">Uroporphyrinogen decarboxylase (URO-D) domain-containing protein</fullName>
    </recommendedName>
</protein>
<comment type="caution">
    <text evidence="1">The sequence shown here is derived from an EMBL/GenBank/DDBJ whole genome shotgun (WGS) entry which is preliminary data.</text>
</comment>
<name>X1PNC7_9ZZZZ</name>
<sequence>MIEETMTPQERVQAAINLEVPDRVPVLPMQTYYFACRHKGLDGYQMVKERERALQAHLEVYDELGGFDGQVIPGISFIFPPRISGIIAEPLYKVPGVDLPRDSILQHDEREILLPEDYDLIADLGWNAFA</sequence>
<gene>
    <name evidence="1" type="ORF">S06H3_58819</name>
</gene>
<dbReference type="EMBL" id="BARV01038123">
    <property type="protein sequence ID" value="GAI57358.1"/>
    <property type="molecule type" value="Genomic_DNA"/>
</dbReference>
<proteinExistence type="predicted"/>
<organism evidence="1">
    <name type="scientific">marine sediment metagenome</name>
    <dbReference type="NCBI Taxonomy" id="412755"/>
    <lineage>
        <taxon>unclassified sequences</taxon>
        <taxon>metagenomes</taxon>
        <taxon>ecological metagenomes</taxon>
    </lineage>
</organism>
<dbReference type="AlphaFoldDB" id="X1PNC7"/>
<reference evidence="1" key="1">
    <citation type="journal article" date="2014" name="Front. Microbiol.">
        <title>High frequency of phylogenetically diverse reductive dehalogenase-homologous genes in deep subseafloor sedimentary metagenomes.</title>
        <authorList>
            <person name="Kawai M."/>
            <person name="Futagami T."/>
            <person name="Toyoda A."/>
            <person name="Takaki Y."/>
            <person name="Nishi S."/>
            <person name="Hori S."/>
            <person name="Arai W."/>
            <person name="Tsubouchi T."/>
            <person name="Morono Y."/>
            <person name="Uchiyama I."/>
            <person name="Ito T."/>
            <person name="Fujiyama A."/>
            <person name="Inagaki F."/>
            <person name="Takami H."/>
        </authorList>
    </citation>
    <scope>NUCLEOTIDE SEQUENCE</scope>
    <source>
        <strain evidence="1">Expedition CK06-06</strain>
    </source>
</reference>
<dbReference type="Gene3D" id="3.20.20.210">
    <property type="match status" value="1"/>
</dbReference>
<dbReference type="InterPro" id="IPR038071">
    <property type="entry name" value="UROD/MetE-like_sf"/>
</dbReference>
<dbReference type="SUPFAM" id="SSF51726">
    <property type="entry name" value="UROD/MetE-like"/>
    <property type="match status" value="1"/>
</dbReference>
<evidence type="ECO:0000313" key="1">
    <source>
        <dbReference type="EMBL" id="GAI57358.1"/>
    </source>
</evidence>
<accession>X1PNC7</accession>
<evidence type="ECO:0008006" key="2">
    <source>
        <dbReference type="Google" id="ProtNLM"/>
    </source>
</evidence>